<dbReference type="GO" id="GO:0005524">
    <property type="term" value="F:ATP binding"/>
    <property type="evidence" value="ECO:0007669"/>
    <property type="project" value="UniProtKB-KW"/>
</dbReference>
<evidence type="ECO:0000256" key="2">
    <source>
        <dbReference type="ARBA" id="ARBA00008398"/>
    </source>
</evidence>
<evidence type="ECO:0000256" key="9">
    <source>
        <dbReference type="ARBA" id="ARBA00023125"/>
    </source>
</evidence>
<dbReference type="GO" id="GO:0046872">
    <property type="term" value="F:metal ion binding"/>
    <property type="evidence" value="ECO:0007669"/>
    <property type="project" value="UniProtKB-KW"/>
</dbReference>
<dbReference type="GO" id="GO:0005634">
    <property type="term" value="C:nucleus"/>
    <property type="evidence" value="ECO:0007669"/>
    <property type="project" value="UniProtKB-SubCell"/>
</dbReference>
<feature type="compositionally biased region" description="Basic and acidic residues" evidence="12">
    <location>
        <begin position="102"/>
        <end position="123"/>
    </location>
</feature>
<dbReference type="InterPro" id="IPR003593">
    <property type="entry name" value="AAA+_ATPase"/>
</dbReference>
<dbReference type="InterPro" id="IPR027417">
    <property type="entry name" value="P-loop_NTPase"/>
</dbReference>
<dbReference type="GO" id="GO:0006260">
    <property type="term" value="P:DNA replication"/>
    <property type="evidence" value="ECO:0007669"/>
    <property type="project" value="UniProtKB-KW"/>
</dbReference>
<dbReference type="EMBL" id="JBJKFK010001019">
    <property type="protein sequence ID" value="KAL3314368.1"/>
    <property type="molecule type" value="Genomic_DNA"/>
</dbReference>
<dbReference type="SMART" id="SM00382">
    <property type="entry name" value="AAA"/>
    <property type="match status" value="1"/>
</dbReference>
<dbReference type="GO" id="GO:0003677">
    <property type="term" value="F:DNA binding"/>
    <property type="evidence" value="ECO:0007669"/>
    <property type="project" value="UniProtKB-KW"/>
</dbReference>
<feature type="non-terminal residue" evidence="14">
    <location>
        <position position="483"/>
    </location>
</feature>
<organism evidence="14 15">
    <name type="scientific">Cichlidogyrus casuarinus</name>
    <dbReference type="NCBI Taxonomy" id="1844966"/>
    <lineage>
        <taxon>Eukaryota</taxon>
        <taxon>Metazoa</taxon>
        <taxon>Spiralia</taxon>
        <taxon>Lophotrochozoa</taxon>
        <taxon>Platyhelminthes</taxon>
        <taxon>Monogenea</taxon>
        <taxon>Monopisthocotylea</taxon>
        <taxon>Dactylogyridea</taxon>
        <taxon>Ancyrocephalidae</taxon>
        <taxon>Cichlidogyrus</taxon>
    </lineage>
</organism>
<name>A0ABD2Q4R4_9PLAT</name>
<dbReference type="InterPro" id="IPR041083">
    <property type="entry name" value="AAA_lid_10"/>
</dbReference>
<dbReference type="FunFam" id="3.40.50.300:FF:000199">
    <property type="entry name" value="Origin recognition complex subunit 1"/>
    <property type="match status" value="1"/>
</dbReference>
<feature type="domain" description="AAA+ ATPase" evidence="13">
    <location>
        <begin position="212"/>
        <end position="368"/>
    </location>
</feature>
<protein>
    <recommendedName>
        <fullName evidence="3 11">Origin recognition complex subunit 1</fullName>
    </recommendedName>
</protein>
<evidence type="ECO:0000256" key="3">
    <source>
        <dbReference type="ARBA" id="ARBA00019081"/>
    </source>
</evidence>
<keyword evidence="15" id="KW-1185">Reference proteome</keyword>
<dbReference type="AlphaFoldDB" id="A0ABD2Q4R4"/>
<comment type="subcellular location">
    <subcellularLocation>
        <location evidence="1 11">Nucleus</location>
    </subcellularLocation>
</comment>
<evidence type="ECO:0000313" key="15">
    <source>
        <dbReference type="Proteomes" id="UP001626550"/>
    </source>
</evidence>
<gene>
    <name evidence="14" type="primary">ORC1</name>
    <name evidence="14" type="ORF">Ciccas_007020</name>
</gene>
<keyword evidence="8" id="KW-0460">Magnesium</keyword>
<evidence type="ECO:0000256" key="10">
    <source>
        <dbReference type="ARBA" id="ARBA00023242"/>
    </source>
</evidence>
<evidence type="ECO:0000256" key="8">
    <source>
        <dbReference type="ARBA" id="ARBA00022842"/>
    </source>
</evidence>
<evidence type="ECO:0000256" key="5">
    <source>
        <dbReference type="ARBA" id="ARBA00022723"/>
    </source>
</evidence>
<proteinExistence type="inferred from homology"/>
<keyword evidence="10 11" id="KW-0539">Nucleus</keyword>
<keyword evidence="4 11" id="KW-0235">DNA replication</keyword>
<dbReference type="InterPro" id="IPR050311">
    <property type="entry name" value="ORC1/CDC6"/>
</dbReference>
<evidence type="ECO:0000256" key="11">
    <source>
        <dbReference type="RuleBase" id="RU365058"/>
    </source>
</evidence>
<evidence type="ECO:0000256" key="7">
    <source>
        <dbReference type="ARBA" id="ARBA00022840"/>
    </source>
</evidence>
<dbReference type="SUPFAM" id="SSF52540">
    <property type="entry name" value="P-loop containing nucleoside triphosphate hydrolases"/>
    <property type="match status" value="1"/>
</dbReference>
<keyword evidence="5" id="KW-0479">Metal-binding</keyword>
<dbReference type="PANTHER" id="PTHR10763:SF23">
    <property type="entry name" value="ORIGIN RECOGNITION COMPLEX SUBUNIT 1"/>
    <property type="match status" value="1"/>
</dbReference>
<sequence>MAEESPRRATRSNSLIKIPERVGYTTPRRTCRDTTLAKIFLCNEDAISPPQTSRHAKRKSLFHSESESDPIKSPTHRMRALSIQSSNKPPPKPVNPRPTARRFAELPRVKPEKDKDVDYREVTHSSGSESESESPTSSSSSACSSIDEEVYTVVRNSRKNVQKRKTIKCLPKKRVEKEKLDELIAVSGCLPCREAEFEEIYAFILGRLLDNVGGCMYIAGVPGTGKTATVNSVLGSLQREMLTSCPLKIIQVNGMHVTDSKQIYVEIYRQLTGLKVSTKTAAEQLEREFCATDRKGSVDKREPCILMIDELDLLCTKRQDVLYNLFDWPTRRTGRRLLVVICIANTMDLPERMMHHRVSSRLGLSRLTFAPYTHEQLAVIVQKKIFSESDKKSTAKKGRSSIAPRSASADPKAIELAARKVAAVSGDARRALDICRRALDLANMSSENVSIRHIDTVLKEMFVNPKVQAIRHCTSRGEKLFLQ</sequence>
<keyword evidence="6 11" id="KW-0547">Nucleotide-binding</keyword>
<dbReference type="PANTHER" id="PTHR10763">
    <property type="entry name" value="CELL DIVISION CONTROL PROTEIN 6-RELATED"/>
    <property type="match status" value="1"/>
</dbReference>
<keyword evidence="7 11" id="KW-0067">ATP-binding</keyword>
<dbReference type="Pfam" id="PF00004">
    <property type="entry name" value="AAA"/>
    <property type="match status" value="1"/>
</dbReference>
<evidence type="ECO:0000256" key="1">
    <source>
        <dbReference type="ARBA" id="ARBA00004123"/>
    </source>
</evidence>
<comment type="function">
    <text evidence="11">Component of the origin recognition complex (ORC) that binds origins of replication. DNA-binding is ATP-dependent, however specific DNA sequences that define origins of replication have not been identified so far. ORC is required to assemble the pre-replication complex necessary to initiate DNA replication.</text>
</comment>
<dbReference type="InterPro" id="IPR003959">
    <property type="entry name" value="ATPase_AAA_core"/>
</dbReference>
<comment type="caution">
    <text evidence="14">The sequence shown here is derived from an EMBL/GenBank/DDBJ whole genome shotgun (WGS) entry which is preliminary data.</text>
</comment>
<evidence type="ECO:0000256" key="6">
    <source>
        <dbReference type="ARBA" id="ARBA00022741"/>
    </source>
</evidence>
<feature type="compositionally biased region" description="Low complexity" evidence="12">
    <location>
        <begin position="125"/>
        <end position="143"/>
    </location>
</feature>
<keyword evidence="9 11" id="KW-0238">DNA-binding</keyword>
<feature type="region of interest" description="Disordered" evidence="12">
    <location>
        <begin position="43"/>
        <end position="143"/>
    </location>
</feature>
<dbReference type="Proteomes" id="UP001626550">
    <property type="component" value="Unassembled WGS sequence"/>
</dbReference>
<dbReference type="Gene3D" id="3.40.50.300">
    <property type="entry name" value="P-loop containing nucleotide triphosphate hydrolases"/>
    <property type="match status" value="1"/>
</dbReference>
<accession>A0ABD2Q4R4</accession>
<comment type="similarity">
    <text evidence="2 11">Belongs to the ORC1 family.</text>
</comment>
<evidence type="ECO:0000256" key="12">
    <source>
        <dbReference type="SAM" id="MobiDB-lite"/>
    </source>
</evidence>
<evidence type="ECO:0000259" key="13">
    <source>
        <dbReference type="SMART" id="SM00382"/>
    </source>
</evidence>
<comment type="subunit">
    <text evidence="11">ORC is composed of six subunits.</text>
</comment>
<reference evidence="14 15" key="1">
    <citation type="submission" date="2024-11" db="EMBL/GenBank/DDBJ databases">
        <title>Adaptive evolution of stress response genes in parasites aligns with host niche diversity.</title>
        <authorList>
            <person name="Hahn C."/>
            <person name="Resl P."/>
        </authorList>
    </citation>
    <scope>NUCLEOTIDE SEQUENCE [LARGE SCALE GENOMIC DNA]</scope>
    <source>
        <strain evidence="14">EGGRZ-B1_66</strain>
        <tissue evidence="14">Body</tissue>
    </source>
</reference>
<dbReference type="Pfam" id="PF17872">
    <property type="entry name" value="AAA_lid_10"/>
    <property type="match status" value="1"/>
</dbReference>
<dbReference type="CDD" id="cd00009">
    <property type="entry name" value="AAA"/>
    <property type="match status" value="1"/>
</dbReference>
<evidence type="ECO:0000256" key="4">
    <source>
        <dbReference type="ARBA" id="ARBA00022705"/>
    </source>
</evidence>
<evidence type="ECO:0000313" key="14">
    <source>
        <dbReference type="EMBL" id="KAL3314368.1"/>
    </source>
</evidence>
<dbReference type="Gene3D" id="1.10.8.60">
    <property type="match status" value="1"/>
</dbReference>